<evidence type="ECO:0000313" key="3">
    <source>
        <dbReference type="EMBL" id="KIM76922.1"/>
    </source>
</evidence>
<sequence>MSPPIRIALLTCDTPMSAVREVHGDYLAIFSNLLTRSLPSDVDKETFVLDNYDVVDKMKYPADVEEYDALLITGSSKSAYADVEWIHKLVEYIKYVAEQKPVVKIVGICFGHQIVGLALGGTCVPNNGIWEVGPSKVKLSEVGKKVFGMGKEILNIQQFHSDHVPTVPIEPFPFQCLGSTDRCANQGMVLFYDHASSASPNWINGDDHKSLLRKIHILTTQGHPEFHAAIMSRMIETRAATGILSQEVAANSRGMNELEVPLPASRNGQGNGESVSNVSEKGGKAWVNDGPEVGEIIWGMLGL</sequence>
<dbReference type="InParanoid" id="A0A0C3BHR8"/>
<dbReference type="FunCoup" id="A0A0C3BHR8">
    <property type="interactions" value="241"/>
</dbReference>
<dbReference type="AlphaFoldDB" id="A0A0C3BHR8"/>
<dbReference type="GO" id="GO:0005634">
    <property type="term" value="C:nucleus"/>
    <property type="evidence" value="ECO:0007669"/>
    <property type="project" value="TreeGrafter"/>
</dbReference>
<proteinExistence type="predicted"/>
<gene>
    <name evidence="3" type="ORF">PILCRDRAFT_825928</name>
</gene>
<evidence type="ECO:0000256" key="1">
    <source>
        <dbReference type="SAM" id="MobiDB-lite"/>
    </source>
</evidence>
<reference evidence="3 4" key="1">
    <citation type="submission" date="2014-04" db="EMBL/GenBank/DDBJ databases">
        <authorList>
            <consortium name="DOE Joint Genome Institute"/>
            <person name="Kuo A."/>
            <person name="Tarkka M."/>
            <person name="Buscot F."/>
            <person name="Kohler A."/>
            <person name="Nagy L.G."/>
            <person name="Floudas D."/>
            <person name="Copeland A."/>
            <person name="Barry K.W."/>
            <person name="Cichocki N."/>
            <person name="Veneault-Fourrey C."/>
            <person name="LaButti K."/>
            <person name="Lindquist E.A."/>
            <person name="Lipzen A."/>
            <person name="Lundell T."/>
            <person name="Morin E."/>
            <person name="Murat C."/>
            <person name="Sun H."/>
            <person name="Tunlid A."/>
            <person name="Henrissat B."/>
            <person name="Grigoriev I.V."/>
            <person name="Hibbett D.S."/>
            <person name="Martin F."/>
            <person name="Nordberg H.P."/>
            <person name="Cantor M.N."/>
            <person name="Hua S.X."/>
        </authorList>
    </citation>
    <scope>NUCLEOTIDE SEQUENCE [LARGE SCALE GENOMIC DNA]</scope>
    <source>
        <strain evidence="3 4">F 1598</strain>
    </source>
</reference>
<dbReference type="Proteomes" id="UP000054166">
    <property type="component" value="Unassembled WGS sequence"/>
</dbReference>
<organism evidence="3 4">
    <name type="scientific">Piloderma croceum (strain F 1598)</name>
    <dbReference type="NCBI Taxonomy" id="765440"/>
    <lineage>
        <taxon>Eukaryota</taxon>
        <taxon>Fungi</taxon>
        <taxon>Dikarya</taxon>
        <taxon>Basidiomycota</taxon>
        <taxon>Agaricomycotina</taxon>
        <taxon>Agaricomycetes</taxon>
        <taxon>Agaricomycetidae</taxon>
        <taxon>Atheliales</taxon>
        <taxon>Atheliaceae</taxon>
        <taxon>Piloderma</taxon>
    </lineage>
</organism>
<dbReference type="InterPro" id="IPR017926">
    <property type="entry name" value="GATASE"/>
</dbReference>
<dbReference type="SUPFAM" id="SSF52317">
    <property type="entry name" value="Class I glutamine amidotransferase-like"/>
    <property type="match status" value="1"/>
</dbReference>
<reference evidence="4" key="2">
    <citation type="submission" date="2015-01" db="EMBL/GenBank/DDBJ databases">
        <title>Evolutionary Origins and Diversification of the Mycorrhizal Mutualists.</title>
        <authorList>
            <consortium name="DOE Joint Genome Institute"/>
            <consortium name="Mycorrhizal Genomics Consortium"/>
            <person name="Kohler A."/>
            <person name="Kuo A."/>
            <person name="Nagy L.G."/>
            <person name="Floudas D."/>
            <person name="Copeland A."/>
            <person name="Barry K.W."/>
            <person name="Cichocki N."/>
            <person name="Veneault-Fourrey C."/>
            <person name="LaButti K."/>
            <person name="Lindquist E.A."/>
            <person name="Lipzen A."/>
            <person name="Lundell T."/>
            <person name="Morin E."/>
            <person name="Murat C."/>
            <person name="Riley R."/>
            <person name="Ohm R."/>
            <person name="Sun H."/>
            <person name="Tunlid A."/>
            <person name="Henrissat B."/>
            <person name="Grigoriev I.V."/>
            <person name="Hibbett D.S."/>
            <person name="Martin F."/>
        </authorList>
    </citation>
    <scope>NUCLEOTIDE SEQUENCE [LARGE SCALE GENOMIC DNA]</scope>
    <source>
        <strain evidence="4">F 1598</strain>
    </source>
</reference>
<dbReference type="STRING" id="765440.A0A0C3BHR8"/>
<dbReference type="InterPro" id="IPR044992">
    <property type="entry name" value="ChyE-like"/>
</dbReference>
<keyword evidence="4" id="KW-1185">Reference proteome</keyword>
<dbReference type="EMBL" id="KN833030">
    <property type="protein sequence ID" value="KIM76922.1"/>
    <property type="molecule type" value="Genomic_DNA"/>
</dbReference>
<dbReference type="PANTHER" id="PTHR42695">
    <property type="entry name" value="GLUTAMINE AMIDOTRANSFERASE YLR126C-RELATED"/>
    <property type="match status" value="1"/>
</dbReference>
<dbReference type="InterPro" id="IPR029062">
    <property type="entry name" value="Class_I_gatase-like"/>
</dbReference>
<evidence type="ECO:0000259" key="2">
    <source>
        <dbReference type="Pfam" id="PF00117"/>
    </source>
</evidence>
<name>A0A0C3BHR8_PILCF</name>
<feature type="region of interest" description="Disordered" evidence="1">
    <location>
        <begin position="260"/>
        <end position="286"/>
    </location>
</feature>
<dbReference type="Pfam" id="PF00117">
    <property type="entry name" value="GATase"/>
    <property type="match status" value="1"/>
</dbReference>
<protein>
    <recommendedName>
        <fullName evidence="2">Glutamine amidotransferase domain-containing protein</fullName>
    </recommendedName>
</protein>
<evidence type="ECO:0000313" key="4">
    <source>
        <dbReference type="Proteomes" id="UP000054166"/>
    </source>
</evidence>
<dbReference type="HOGENOM" id="CLU_054974_0_2_1"/>
<dbReference type="PANTHER" id="PTHR42695:SF5">
    <property type="entry name" value="GLUTAMINE AMIDOTRANSFERASE YLR126C-RELATED"/>
    <property type="match status" value="1"/>
</dbReference>
<dbReference type="PROSITE" id="PS51273">
    <property type="entry name" value="GATASE_TYPE_1"/>
    <property type="match status" value="1"/>
</dbReference>
<dbReference type="GO" id="GO:0005829">
    <property type="term" value="C:cytosol"/>
    <property type="evidence" value="ECO:0007669"/>
    <property type="project" value="TreeGrafter"/>
</dbReference>
<dbReference type="CDD" id="cd01741">
    <property type="entry name" value="GATase1_1"/>
    <property type="match status" value="1"/>
</dbReference>
<dbReference type="Gene3D" id="3.40.50.880">
    <property type="match status" value="1"/>
</dbReference>
<feature type="compositionally biased region" description="Polar residues" evidence="1">
    <location>
        <begin position="266"/>
        <end position="279"/>
    </location>
</feature>
<dbReference type="OrthoDB" id="92161at2759"/>
<feature type="domain" description="Glutamine amidotransferase" evidence="2">
    <location>
        <begin position="56"/>
        <end position="186"/>
    </location>
</feature>
<accession>A0A0C3BHR8</accession>